<dbReference type="EMBL" id="JAPDRK010000010">
    <property type="protein sequence ID" value="KAJ9608267.1"/>
    <property type="molecule type" value="Genomic_DNA"/>
</dbReference>
<dbReference type="PANTHER" id="PTHR42085:SF1">
    <property type="entry name" value="F-BOX DOMAIN-CONTAINING PROTEIN"/>
    <property type="match status" value="1"/>
</dbReference>
<dbReference type="PANTHER" id="PTHR42085">
    <property type="entry name" value="F-BOX DOMAIN-CONTAINING PROTEIN"/>
    <property type="match status" value="1"/>
</dbReference>
<name>A0AA38X7H1_9EURO</name>
<protein>
    <submittedName>
        <fullName evidence="2">Uncharacterized protein</fullName>
    </submittedName>
</protein>
<evidence type="ECO:0000256" key="1">
    <source>
        <dbReference type="SAM" id="MobiDB-lite"/>
    </source>
</evidence>
<proteinExistence type="predicted"/>
<accession>A0AA38X7H1</accession>
<dbReference type="Proteomes" id="UP001172673">
    <property type="component" value="Unassembled WGS sequence"/>
</dbReference>
<evidence type="ECO:0000313" key="3">
    <source>
        <dbReference type="Proteomes" id="UP001172673"/>
    </source>
</evidence>
<keyword evidence="3" id="KW-1185">Reference proteome</keyword>
<dbReference type="InterPro" id="IPR038883">
    <property type="entry name" value="AN11006-like"/>
</dbReference>
<organism evidence="2 3">
    <name type="scientific">Cladophialophora chaetospira</name>
    <dbReference type="NCBI Taxonomy" id="386627"/>
    <lineage>
        <taxon>Eukaryota</taxon>
        <taxon>Fungi</taxon>
        <taxon>Dikarya</taxon>
        <taxon>Ascomycota</taxon>
        <taxon>Pezizomycotina</taxon>
        <taxon>Eurotiomycetes</taxon>
        <taxon>Chaetothyriomycetidae</taxon>
        <taxon>Chaetothyriales</taxon>
        <taxon>Herpotrichiellaceae</taxon>
        <taxon>Cladophialophora</taxon>
    </lineage>
</organism>
<sequence length="389" mass="44196">MDGGDEMTGALSRVLAKGEHMVEALRSEAGSSRIPDAPPAPPALFGDVKRQPESKQSHPAEALVASSNPELQLMGIPREVRDSILRHVLLFHKAIQLDFDHKNNWTSADEFYKLRRLQRDLTANNLPELIKGNREEVCQEIDLRILQVCRQTCEEGRQIFYGENRWFFRHSRAFQSLFLDWPNPIVGSLKADHIRDLTIWPSKDDTAYRELTYKEFIDFICTRFPGLNHLQVVLSYNMFRDRALDRTRWIGMTGINHNVVGLAAKITLSHPSLKKAVYSRRSGRLREVESVSPRMRQFEVVFIVDIVPAGAVIKSHQFIEAMAQGRFLAEDEEPRSDWLAIEDVVLDCQKVRDARGKEVLGNSPAEFALPSTAVSSEPADHHISGYTAQ</sequence>
<dbReference type="AlphaFoldDB" id="A0AA38X7H1"/>
<reference evidence="2" key="1">
    <citation type="submission" date="2022-10" db="EMBL/GenBank/DDBJ databases">
        <title>Culturing micro-colonial fungi from biological soil crusts in the Mojave desert and describing Neophaeococcomyces mojavensis, and introducing the new genera and species Taxawa tesnikishii.</title>
        <authorList>
            <person name="Kurbessoian T."/>
            <person name="Stajich J.E."/>
        </authorList>
    </citation>
    <scope>NUCLEOTIDE SEQUENCE</scope>
    <source>
        <strain evidence="2">TK_41</strain>
    </source>
</reference>
<comment type="caution">
    <text evidence="2">The sequence shown here is derived from an EMBL/GenBank/DDBJ whole genome shotgun (WGS) entry which is preliminary data.</text>
</comment>
<feature type="region of interest" description="Disordered" evidence="1">
    <location>
        <begin position="25"/>
        <end position="63"/>
    </location>
</feature>
<evidence type="ECO:0000313" key="2">
    <source>
        <dbReference type="EMBL" id="KAJ9608267.1"/>
    </source>
</evidence>
<gene>
    <name evidence="2" type="ORF">H2200_007255</name>
</gene>
<feature type="compositionally biased region" description="Basic and acidic residues" evidence="1">
    <location>
        <begin position="47"/>
        <end position="58"/>
    </location>
</feature>